<evidence type="ECO:0000256" key="2">
    <source>
        <dbReference type="SAM" id="SignalP"/>
    </source>
</evidence>
<keyword evidence="4" id="KW-1185">Reference proteome</keyword>
<gene>
    <name evidence="3" type="ORF">PX52LOC_01104</name>
</gene>
<dbReference type="KEGG" id="lrs:PX52LOC_01104"/>
<evidence type="ECO:0000313" key="3">
    <source>
        <dbReference type="EMBL" id="QEL14234.1"/>
    </source>
</evidence>
<evidence type="ECO:0000256" key="1">
    <source>
        <dbReference type="SAM" id="MobiDB-lite"/>
    </source>
</evidence>
<reference evidence="4" key="1">
    <citation type="submission" date="2019-08" db="EMBL/GenBank/DDBJ databases">
        <title>Limnoglobus roseus gen. nov., sp. nov., a novel freshwater planctomycete with a giant genome from the family Gemmataceae.</title>
        <authorList>
            <person name="Kulichevskaya I.S."/>
            <person name="Naumoff D.G."/>
            <person name="Miroshnikov K."/>
            <person name="Ivanova A."/>
            <person name="Philippov D.A."/>
            <person name="Hakobyan A."/>
            <person name="Rijpstra I.C."/>
            <person name="Sinninghe Damste J.S."/>
            <person name="Liesack W."/>
            <person name="Dedysh S.N."/>
        </authorList>
    </citation>
    <scope>NUCLEOTIDE SEQUENCE [LARGE SCALE GENOMIC DNA]</scope>
    <source>
        <strain evidence="4">PX52</strain>
    </source>
</reference>
<feature type="compositionally biased region" description="Basic and acidic residues" evidence="1">
    <location>
        <begin position="22"/>
        <end position="46"/>
    </location>
</feature>
<evidence type="ECO:0000313" key="4">
    <source>
        <dbReference type="Proteomes" id="UP000324974"/>
    </source>
</evidence>
<sequence>MKRLIALMVLTLAVGCSGEKAKPTVDAETAKKEQEQMNKMMKDTGEQRPGTPPK</sequence>
<evidence type="ECO:0008006" key="5">
    <source>
        <dbReference type="Google" id="ProtNLM"/>
    </source>
</evidence>
<dbReference type="Proteomes" id="UP000324974">
    <property type="component" value="Chromosome"/>
</dbReference>
<proteinExistence type="predicted"/>
<keyword evidence="2" id="KW-0732">Signal</keyword>
<protein>
    <recommendedName>
        <fullName evidence="5">Lipoprotein</fullName>
    </recommendedName>
</protein>
<dbReference type="AlphaFoldDB" id="A0A5C1AAT4"/>
<dbReference type="EMBL" id="CP042425">
    <property type="protein sequence ID" value="QEL14234.1"/>
    <property type="molecule type" value="Genomic_DNA"/>
</dbReference>
<accession>A0A5C1AAT4</accession>
<feature type="region of interest" description="Disordered" evidence="1">
    <location>
        <begin position="22"/>
        <end position="54"/>
    </location>
</feature>
<name>A0A5C1AAT4_9BACT</name>
<feature type="chain" id="PRO_5022997410" description="Lipoprotein" evidence="2">
    <location>
        <begin position="22"/>
        <end position="54"/>
    </location>
</feature>
<dbReference type="PROSITE" id="PS51257">
    <property type="entry name" value="PROKAR_LIPOPROTEIN"/>
    <property type="match status" value="1"/>
</dbReference>
<organism evidence="3 4">
    <name type="scientific">Limnoglobus roseus</name>
    <dbReference type="NCBI Taxonomy" id="2598579"/>
    <lineage>
        <taxon>Bacteria</taxon>
        <taxon>Pseudomonadati</taxon>
        <taxon>Planctomycetota</taxon>
        <taxon>Planctomycetia</taxon>
        <taxon>Gemmatales</taxon>
        <taxon>Gemmataceae</taxon>
        <taxon>Limnoglobus</taxon>
    </lineage>
</organism>
<feature type="signal peptide" evidence="2">
    <location>
        <begin position="1"/>
        <end position="21"/>
    </location>
</feature>